<dbReference type="RefSeq" id="XP_018160024.1">
    <property type="nucleotide sequence ID" value="XM_018298778.1"/>
</dbReference>
<dbReference type="GeneID" id="28862885"/>
<dbReference type="KEGG" id="chig:CH63R_03803"/>
<accession>A0A1B7YHF1</accession>
<name>A0A1B7YHF1_COLHI</name>
<reference evidence="3" key="1">
    <citation type="journal article" date="2017" name="BMC Genomics">
        <title>Gapless genome assembly of Colletotrichum higginsianum reveals chromosome structure and association of transposable elements with secondary metabolite gene clusters.</title>
        <authorList>
            <person name="Dallery J.-F."/>
            <person name="Lapalu N."/>
            <person name="Zampounis A."/>
            <person name="Pigne S."/>
            <person name="Luyten I."/>
            <person name="Amselem J."/>
            <person name="Wittenberg A.H.J."/>
            <person name="Zhou S."/>
            <person name="de Queiroz M.V."/>
            <person name="Robin G.P."/>
            <person name="Auger A."/>
            <person name="Hainaut M."/>
            <person name="Henrissat B."/>
            <person name="Kim K.-T."/>
            <person name="Lee Y.-H."/>
            <person name="Lespinet O."/>
            <person name="Schwartz D.C."/>
            <person name="Thon M.R."/>
            <person name="O'Connell R.J."/>
        </authorList>
    </citation>
    <scope>NUCLEOTIDE SEQUENCE [LARGE SCALE GENOMIC DNA]</scope>
    <source>
        <strain evidence="3">IMI 349063</strain>
    </source>
</reference>
<keyword evidence="3" id="KW-1185">Reference proteome</keyword>
<dbReference type="AlphaFoldDB" id="A0A1B7YHF1"/>
<gene>
    <name evidence="2" type="ORF">CH63R_03803</name>
</gene>
<dbReference type="EMBL" id="LTAN01000003">
    <property type="protein sequence ID" value="OBR11507.1"/>
    <property type="molecule type" value="Genomic_DNA"/>
</dbReference>
<comment type="caution">
    <text evidence="2">The sequence shown here is derived from an EMBL/GenBank/DDBJ whole genome shotgun (WGS) entry which is preliminary data.</text>
</comment>
<evidence type="ECO:0000256" key="1">
    <source>
        <dbReference type="SAM" id="MobiDB-lite"/>
    </source>
</evidence>
<evidence type="ECO:0000313" key="2">
    <source>
        <dbReference type="EMBL" id="OBR11507.1"/>
    </source>
</evidence>
<evidence type="ECO:0000313" key="3">
    <source>
        <dbReference type="Proteomes" id="UP000092177"/>
    </source>
</evidence>
<protein>
    <submittedName>
        <fullName evidence="2">Uncharacterized protein</fullName>
    </submittedName>
</protein>
<proteinExistence type="predicted"/>
<organism evidence="2 3">
    <name type="scientific">Colletotrichum higginsianum (strain IMI 349063)</name>
    <name type="common">Crucifer anthracnose fungus</name>
    <dbReference type="NCBI Taxonomy" id="759273"/>
    <lineage>
        <taxon>Eukaryota</taxon>
        <taxon>Fungi</taxon>
        <taxon>Dikarya</taxon>
        <taxon>Ascomycota</taxon>
        <taxon>Pezizomycotina</taxon>
        <taxon>Sordariomycetes</taxon>
        <taxon>Hypocreomycetidae</taxon>
        <taxon>Glomerellales</taxon>
        <taxon>Glomerellaceae</taxon>
        <taxon>Colletotrichum</taxon>
        <taxon>Colletotrichum destructivum species complex</taxon>
    </lineage>
</organism>
<feature type="region of interest" description="Disordered" evidence="1">
    <location>
        <begin position="57"/>
        <end position="102"/>
    </location>
</feature>
<dbReference type="VEuPathDB" id="FungiDB:CH63R_03803"/>
<sequence length="205" mass="22129">MDGYTAEVGGMGPQDEPAARIAPFFIPPLVPSVSINESIYPHSSKNLVLRTTQKLPQFSQVGGGGGEGGGGGVPAHDREGETESPSVFTQRDSQGAAGVGTTGATRSECRWLIGVLTGDPTLSFRKETAKEALPDCPGLWEDIPPPRLMSPPKRAYCSWCFRLHWETETLGTWATRRKASKVCLPNALETENQVFDAQDEGEERV</sequence>
<feature type="compositionally biased region" description="Polar residues" evidence="1">
    <location>
        <begin position="83"/>
        <end position="93"/>
    </location>
</feature>
<feature type="compositionally biased region" description="Gly residues" evidence="1">
    <location>
        <begin position="61"/>
        <end position="73"/>
    </location>
</feature>
<dbReference type="Proteomes" id="UP000092177">
    <property type="component" value="Chromosome 3"/>
</dbReference>